<dbReference type="EMBL" id="SPHZ02000006">
    <property type="protein sequence ID" value="KAF0909656.1"/>
    <property type="molecule type" value="Genomic_DNA"/>
</dbReference>
<gene>
    <name evidence="2" type="ORF">E2562_000018</name>
</gene>
<dbReference type="AlphaFoldDB" id="A0A6G1DB66"/>
<protein>
    <submittedName>
        <fullName evidence="2">Uncharacterized protein</fullName>
    </submittedName>
</protein>
<comment type="caution">
    <text evidence="2">The sequence shown here is derived from an EMBL/GenBank/DDBJ whole genome shotgun (WGS) entry which is preliminary data.</text>
</comment>
<feature type="region of interest" description="Disordered" evidence="1">
    <location>
        <begin position="1"/>
        <end position="56"/>
    </location>
</feature>
<keyword evidence="3" id="KW-1185">Reference proteome</keyword>
<name>A0A6G1DB66_9ORYZ</name>
<reference evidence="2 3" key="1">
    <citation type="submission" date="2019-11" db="EMBL/GenBank/DDBJ databases">
        <title>Whole genome sequence of Oryza granulata.</title>
        <authorList>
            <person name="Li W."/>
        </authorList>
    </citation>
    <scope>NUCLEOTIDE SEQUENCE [LARGE SCALE GENOMIC DNA]</scope>
    <source>
        <strain evidence="3">cv. Menghai</strain>
        <tissue evidence="2">Leaf</tissue>
    </source>
</reference>
<evidence type="ECO:0000313" key="3">
    <source>
        <dbReference type="Proteomes" id="UP000479710"/>
    </source>
</evidence>
<proteinExistence type="predicted"/>
<accession>A0A6G1DB66</accession>
<evidence type="ECO:0000313" key="2">
    <source>
        <dbReference type="EMBL" id="KAF0909656.1"/>
    </source>
</evidence>
<sequence length="215" mass="24092">MTTVPWRRPGRKDGIGRSGSGKENRGRRRRWPWRREEPGGGAEGVMMHGKSFQGDLDARDIDGAHRRGGNTAMASQCRDDDAGKYGTWCPQVERRPARKRSRRVRFRYKCHRGGTAGPYDTSWTQRRAASPPARRFQLAVAGDPPDSTVQTRETGEDFPRGHSARPAPRCCDDRWPAPRRVGVPYLSARAMRPYAMYVTCVPMPTTQAPTTGLAV</sequence>
<feature type="compositionally biased region" description="Basic and acidic residues" evidence="1">
    <location>
        <begin position="11"/>
        <end position="24"/>
    </location>
</feature>
<dbReference type="Proteomes" id="UP000479710">
    <property type="component" value="Unassembled WGS sequence"/>
</dbReference>
<evidence type="ECO:0000256" key="1">
    <source>
        <dbReference type="SAM" id="MobiDB-lite"/>
    </source>
</evidence>
<organism evidence="2 3">
    <name type="scientific">Oryza meyeriana var. granulata</name>
    <dbReference type="NCBI Taxonomy" id="110450"/>
    <lineage>
        <taxon>Eukaryota</taxon>
        <taxon>Viridiplantae</taxon>
        <taxon>Streptophyta</taxon>
        <taxon>Embryophyta</taxon>
        <taxon>Tracheophyta</taxon>
        <taxon>Spermatophyta</taxon>
        <taxon>Magnoliopsida</taxon>
        <taxon>Liliopsida</taxon>
        <taxon>Poales</taxon>
        <taxon>Poaceae</taxon>
        <taxon>BOP clade</taxon>
        <taxon>Oryzoideae</taxon>
        <taxon>Oryzeae</taxon>
        <taxon>Oryzinae</taxon>
        <taxon>Oryza</taxon>
        <taxon>Oryza meyeriana</taxon>
    </lineage>
</organism>
<feature type="region of interest" description="Disordered" evidence="1">
    <location>
        <begin position="139"/>
        <end position="171"/>
    </location>
</feature>